<keyword evidence="2" id="KW-1185">Reference proteome</keyword>
<dbReference type="EMBL" id="JACHVA010000029">
    <property type="protein sequence ID" value="MBC2600628.1"/>
    <property type="molecule type" value="Genomic_DNA"/>
</dbReference>
<comment type="caution">
    <text evidence="1">The sequence shown here is derived from an EMBL/GenBank/DDBJ whole genome shotgun (WGS) entry which is preliminary data.</text>
</comment>
<reference evidence="1 2" key="1">
    <citation type="submission" date="2020-07" db="EMBL/GenBank/DDBJ databases">
        <authorList>
            <person name="Feng X."/>
        </authorList>
    </citation>
    <scope>NUCLEOTIDE SEQUENCE [LARGE SCALE GENOMIC DNA]</scope>
    <source>
        <strain evidence="1 2">JCM14086</strain>
    </source>
</reference>
<name>A0A7X1AX38_9BACT</name>
<sequence>MKIFLIILPFFFAGWNSVFSLENEPYENVLTSSSLVEFRSEAMRLTIAVSQQGVEKTDLIDVPVVRGIGNIVLSEDEIASIIRVVDEKDMGTIVVIQPLGFSMFWIFSYRSEGKGIDFFILRKYFKNGAQPDHLRFEILDETVTTFSTIAFGT</sequence>
<evidence type="ECO:0000313" key="1">
    <source>
        <dbReference type="EMBL" id="MBC2600628.1"/>
    </source>
</evidence>
<dbReference type="RefSeq" id="WP_185691370.1">
    <property type="nucleotide sequence ID" value="NZ_JACHVA010000029.1"/>
</dbReference>
<organism evidence="1 2">
    <name type="scientific">Puniceicoccus vermicola</name>
    <dbReference type="NCBI Taxonomy" id="388746"/>
    <lineage>
        <taxon>Bacteria</taxon>
        <taxon>Pseudomonadati</taxon>
        <taxon>Verrucomicrobiota</taxon>
        <taxon>Opitutia</taxon>
        <taxon>Puniceicoccales</taxon>
        <taxon>Puniceicoccaceae</taxon>
        <taxon>Puniceicoccus</taxon>
    </lineage>
</organism>
<accession>A0A7X1AX38</accession>
<dbReference type="AlphaFoldDB" id="A0A7X1AX38"/>
<gene>
    <name evidence="1" type="ORF">H5P30_02415</name>
</gene>
<protein>
    <submittedName>
        <fullName evidence="1">Uncharacterized protein</fullName>
    </submittedName>
</protein>
<proteinExistence type="predicted"/>
<evidence type="ECO:0000313" key="2">
    <source>
        <dbReference type="Proteomes" id="UP000525652"/>
    </source>
</evidence>
<dbReference type="Proteomes" id="UP000525652">
    <property type="component" value="Unassembled WGS sequence"/>
</dbReference>